<name>A0ABX0I2L1_9FLAO</name>
<evidence type="ECO:0000313" key="2">
    <source>
        <dbReference type="EMBL" id="NHM01419.1"/>
    </source>
</evidence>
<keyword evidence="1" id="KW-0175">Coiled coil</keyword>
<comment type="caution">
    <text evidence="2">The sequence shown here is derived from an EMBL/GenBank/DDBJ whole genome shotgun (WGS) entry which is preliminary data.</text>
</comment>
<dbReference type="Proteomes" id="UP000800984">
    <property type="component" value="Unassembled WGS sequence"/>
</dbReference>
<keyword evidence="3" id="KW-1185">Reference proteome</keyword>
<reference evidence="2 3" key="1">
    <citation type="submission" date="2020-02" db="EMBL/GenBank/DDBJ databases">
        <authorList>
            <person name="Chen W.-M."/>
        </authorList>
    </citation>
    <scope>NUCLEOTIDE SEQUENCE [LARGE SCALE GENOMIC DNA]</scope>
    <source>
        <strain evidence="2 3">KDG-16</strain>
    </source>
</reference>
<organism evidence="2 3">
    <name type="scientific">Flavobacterium difficile</name>
    <dbReference type="NCBI Taxonomy" id="2709659"/>
    <lineage>
        <taxon>Bacteria</taxon>
        <taxon>Pseudomonadati</taxon>
        <taxon>Bacteroidota</taxon>
        <taxon>Flavobacteriia</taxon>
        <taxon>Flavobacteriales</taxon>
        <taxon>Flavobacteriaceae</taxon>
        <taxon>Flavobacterium</taxon>
    </lineage>
</organism>
<dbReference type="EMBL" id="JAAJBT010000002">
    <property type="protein sequence ID" value="NHM01419.1"/>
    <property type="molecule type" value="Genomic_DNA"/>
</dbReference>
<feature type="coiled-coil region" evidence="1">
    <location>
        <begin position="49"/>
        <end position="76"/>
    </location>
</feature>
<evidence type="ECO:0000313" key="3">
    <source>
        <dbReference type="Proteomes" id="UP000800984"/>
    </source>
</evidence>
<accession>A0ABX0I2L1</accession>
<evidence type="ECO:0000256" key="1">
    <source>
        <dbReference type="SAM" id="Coils"/>
    </source>
</evidence>
<protein>
    <submittedName>
        <fullName evidence="2">Uncharacterized protein</fullName>
    </submittedName>
</protein>
<gene>
    <name evidence="2" type="ORF">G4D72_04755</name>
</gene>
<dbReference type="RefSeq" id="WP_166076474.1">
    <property type="nucleotide sequence ID" value="NZ_JAAJBT010000002.1"/>
</dbReference>
<proteinExistence type="predicted"/>
<sequence>MEKEQNYKLIDGVFTSEDADQVLTALLNYKIDYHNREDFSNHIRFNHEIEHSKVRIQELTATKEEIKKLLSETKLQQKKLYINGTISIRIEA</sequence>